<accession>A0ABN1CPZ2</accession>
<dbReference type="RefSeq" id="WP_087839928.1">
    <property type="nucleotide sequence ID" value="NZ_BAAAEN010000022.1"/>
</dbReference>
<keyword evidence="2" id="KW-1185">Reference proteome</keyword>
<evidence type="ECO:0000313" key="1">
    <source>
        <dbReference type="EMBL" id="GAA0523393.1"/>
    </source>
</evidence>
<organism evidence="1 2">
    <name type="scientific">Pigmentiphaga daeguensis</name>
    <dbReference type="NCBI Taxonomy" id="414049"/>
    <lineage>
        <taxon>Bacteria</taxon>
        <taxon>Pseudomonadati</taxon>
        <taxon>Pseudomonadota</taxon>
        <taxon>Betaproteobacteria</taxon>
        <taxon>Burkholderiales</taxon>
        <taxon>Alcaligenaceae</taxon>
        <taxon>Pigmentiphaga</taxon>
    </lineage>
</organism>
<protein>
    <recommendedName>
        <fullName evidence="3">Type IV pilus biogenesis</fullName>
    </recommendedName>
</protein>
<evidence type="ECO:0000313" key="2">
    <source>
        <dbReference type="Proteomes" id="UP001501706"/>
    </source>
</evidence>
<evidence type="ECO:0008006" key="3">
    <source>
        <dbReference type="Google" id="ProtNLM"/>
    </source>
</evidence>
<dbReference type="EMBL" id="BAAAEN010000022">
    <property type="protein sequence ID" value="GAA0523393.1"/>
    <property type="molecule type" value="Genomic_DNA"/>
</dbReference>
<reference evidence="1 2" key="1">
    <citation type="journal article" date="2019" name="Int. J. Syst. Evol. Microbiol.">
        <title>The Global Catalogue of Microorganisms (GCM) 10K type strain sequencing project: providing services to taxonomists for standard genome sequencing and annotation.</title>
        <authorList>
            <consortium name="The Broad Institute Genomics Platform"/>
            <consortium name="The Broad Institute Genome Sequencing Center for Infectious Disease"/>
            <person name="Wu L."/>
            <person name="Ma J."/>
        </authorList>
    </citation>
    <scope>NUCLEOTIDE SEQUENCE [LARGE SCALE GENOMIC DNA]</scope>
    <source>
        <strain evidence="1 2">JCM 14330</strain>
    </source>
</reference>
<sequence>MRVIEWGGRPAVAMIAALFLIHPRVEAAESELDKVREMLRIDTARALAAERARQAPAPRAAAAPARHGDKIVLTSLYGLSGGLNAVVLVNGESRLYRQGSELPRGTTHPGREYRLQRIDDGCVYLKKGAEERSACIPPAVPMPAAAAGAGSAGMAPVPAPAPAMLPMLVPALGARP</sequence>
<name>A0ABN1CPZ2_9BURK</name>
<comment type="caution">
    <text evidence="1">The sequence shown here is derived from an EMBL/GenBank/DDBJ whole genome shotgun (WGS) entry which is preliminary data.</text>
</comment>
<dbReference type="Proteomes" id="UP001501706">
    <property type="component" value="Unassembled WGS sequence"/>
</dbReference>
<gene>
    <name evidence="1" type="ORF">GCM10009097_46170</name>
</gene>
<proteinExistence type="predicted"/>